<name>A0ABV9BKH2_9ACTN</name>
<reference evidence="4" key="1">
    <citation type="journal article" date="2019" name="Int. J. Syst. Evol. Microbiol.">
        <title>The Global Catalogue of Microorganisms (GCM) 10K type strain sequencing project: providing services to taxonomists for standard genome sequencing and annotation.</title>
        <authorList>
            <consortium name="The Broad Institute Genomics Platform"/>
            <consortium name="The Broad Institute Genome Sequencing Center for Infectious Disease"/>
            <person name="Wu L."/>
            <person name="Ma J."/>
        </authorList>
    </citation>
    <scope>NUCLEOTIDE SEQUENCE [LARGE SCALE GENOMIC DNA]</scope>
    <source>
        <strain evidence="4">CECT 8064</strain>
    </source>
</reference>
<feature type="region of interest" description="Disordered" evidence="1">
    <location>
        <begin position="70"/>
        <end position="128"/>
    </location>
</feature>
<evidence type="ECO:0000313" key="3">
    <source>
        <dbReference type="EMBL" id="MFC4514577.1"/>
    </source>
</evidence>
<organism evidence="3 4">
    <name type="scientific">Streptomyces ehimensis</name>
    <dbReference type="NCBI Taxonomy" id="68195"/>
    <lineage>
        <taxon>Bacteria</taxon>
        <taxon>Bacillati</taxon>
        <taxon>Actinomycetota</taxon>
        <taxon>Actinomycetes</taxon>
        <taxon>Kitasatosporales</taxon>
        <taxon>Streptomycetaceae</taxon>
        <taxon>Streptomyces</taxon>
    </lineage>
</organism>
<comment type="caution">
    <text evidence="3">The sequence shown here is derived from an EMBL/GenBank/DDBJ whole genome shotgun (WGS) entry which is preliminary data.</text>
</comment>
<evidence type="ECO:0000256" key="1">
    <source>
        <dbReference type="SAM" id="MobiDB-lite"/>
    </source>
</evidence>
<feature type="compositionally biased region" description="Low complexity" evidence="1">
    <location>
        <begin position="93"/>
        <end position="111"/>
    </location>
</feature>
<keyword evidence="2" id="KW-0472">Membrane</keyword>
<dbReference type="RefSeq" id="WP_276319220.1">
    <property type="nucleotide sequence ID" value="NZ_JBHSFS010000007.1"/>
</dbReference>
<proteinExistence type="predicted"/>
<accession>A0ABV9BKH2</accession>
<keyword evidence="2" id="KW-0812">Transmembrane</keyword>
<feature type="compositionally biased region" description="Basic residues" evidence="1">
    <location>
        <begin position="112"/>
        <end position="121"/>
    </location>
</feature>
<keyword evidence="4" id="KW-1185">Reference proteome</keyword>
<gene>
    <name evidence="3" type="ORF">ACFPEN_16695</name>
</gene>
<sequence length="128" mass="14031">MMAKDYDSQLLESVSVRRRRMRDALLFGAQRARRTADEKLGKVFAGIAVAAVLCAGCVGWSFIQHTLAKQKEQQKQQEQRYAPQVTPSPALSPTPSDLNSDPDSSPSPSHTKSAKKPKGTHKVTEPAQ</sequence>
<dbReference type="EMBL" id="JBHSFS010000007">
    <property type="protein sequence ID" value="MFC4514577.1"/>
    <property type="molecule type" value="Genomic_DNA"/>
</dbReference>
<evidence type="ECO:0000256" key="2">
    <source>
        <dbReference type="SAM" id="Phobius"/>
    </source>
</evidence>
<dbReference type="Proteomes" id="UP001595990">
    <property type="component" value="Unassembled WGS sequence"/>
</dbReference>
<keyword evidence="2" id="KW-1133">Transmembrane helix</keyword>
<protein>
    <submittedName>
        <fullName evidence="3">Uncharacterized protein</fullName>
    </submittedName>
</protein>
<evidence type="ECO:0000313" key="4">
    <source>
        <dbReference type="Proteomes" id="UP001595990"/>
    </source>
</evidence>
<feature type="transmembrane region" description="Helical" evidence="2">
    <location>
        <begin position="43"/>
        <end position="63"/>
    </location>
</feature>